<keyword evidence="2" id="KW-1185">Reference proteome</keyword>
<dbReference type="RefSeq" id="WP_330104477.1">
    <property type="nucleotide sequence ID" value="NZ_JAZDCT010000021.1"/>
</dbReference>
<proteinExistence type="predicted"/>
<accession>A0ABU7HD04</accession>
<dbReference type="SUPFAM" id="SSF55729">
    <property type="entry name" value="Acyl-CoA N-acyltransferases (Nat)"/>
    <property type="match status" value="1"/>
</dbReference>
<evidence type="ECO:0000313" key="2">
    <source>
        <dbReference type="Proteomes" id="UP001354227"/>
    </source>
</evidence>
<comment type="caution">
    <text evidence="1">The sequence shown here is derived from an EMBL/GenBank/DDBJ whole genome shotgun (WGS) entry which is preliminary data.</text>
</comment>
<dbReference type="InterPro" id="IPR016181">
    <property type="entry name" value="Acyl_CoA_acyltransferase"/>
</dbReference>
<evidence type="ECO:0000313" key="1">
    <source>
        <dbReference type="EMBL" id="MEE1889207.1"/>
    </source>
</evidence>
<dbReference type="Proteomes" id="UP001354227">
    <property type="component" value="Unassembled WGS sequence"/>
</dbReference>
<gene>
    <name evidence="1" type="ORF">V0R62_16205</name>
</gene>
<protein>
    <recommendedName>
        <fullName evidence="3">BioF2-like acetyltransferase domain-containing protein</fullName>
    </recommendedName>
</protein>
<name>A0ABU7HD04_9PSED</name>
<dbReference type="EMBL" id="JAZDCT010000021">
    <property type="protein sequence ID" value="MEE1889207.1"/>
    <property type="molecule type" value="Genomic_DNA"/>
</dbReference>
<sequence>MLIETYDLDTWQVQVFDSIDDLDQSLWDSTLAFHHPFRSHAFMQVVEACFHDRDYRYLVARRPGSAQVAGMLFVTQQDLDLMAEAPAWLRRGVGPLRRLVPRIGMLRVAMLGCFETAGQHWWVAPEHDQDELFALLVTSAERALPRARVHVVRDLDRENASHAAFDGLLHRRGFRHCHNYPLALIHLHGLDWAGHYARLKANSRKILKKALSSFETSGYRVLHHEGEVPGLERLYELYVCTHQHATEYQREQLPLAFLQRLQGSDQAVFSVLLDPHDRAVAFVLSGVGERVINPFLFGRDYAVDLPVNAYYVLHIDLLRRFASPATERVDLGITNYFVKQNLGSQLSGSGLYLKLKNPVLNRILGPHVAEMFDIKQPGQRRVFRAVAQSEAEPAGPA</sequence>
<organism evidence="1 2">
    <name type="scientific">Pseudomonas carassii</name>
    <dbReference type="NCBI Taxonomy" id="3115855"/>
    <lineage>
        <taxon>Bacteria</taxon>
        <taxon>Pseudomonadati</taxon>
        <taxon>Pseudomonadota</taxon>
        <taxon>Gammaproteobacteria</taxon>
        <taxon>Pseudomonadales</taxon>
        <taxon>Pseudomonadaceae</taxon>
        <taxon>Pseudomonas</taxon>
    </lineage>
</organism>
<reference evidence="1" key="1">
    <citation type="submission" date="2024-01" db="EMBL/GenBank/DDBJ databases">
        <title>Unpublished Manusciprt.</title>
        <authorList>
            <person name="Duman M."/>
            <person name="Valdes E.G."/>
            <person name="Ajmi N."/>
            <person name="Altun S."/>
            <person name="Saticioglu I.B."/>
        </authorList>
    </citation>
    <scope>NUCLEOTIDE SEQUENCE</scope>
    <source>
        <strain evidence="1">137P</strain>
    </source>
</reference>
<evidence type="ECO:0008006" key="3">
    <source>
        <dbReference type="Google" id="ProtNLM"/>
    </source>
</evidence>